<feature type="compositionally biased region" description="Gly residues" evidence="1">
    <location>
        <begin position="1"/>
        <end position="11"/>
    </location>
</feature>
<dbReference type="PaxDb" id="67767-A0A0J7JY22"/>
<feature type="non-terminal residue" evidence="2">
    <location>
        <position position="129"/>
    </location>
</feature>
<dbReference type="Proteomes" id="UP000036403">
    <property type="component" value="Unassembled WGS sequence"/>
</dbReference>
<reference evidence="2 3" key="1">
    <citation type="submission" date="2015-04" db="EMBL/GenBank/DDBJ databases">
        <title>Lasius niger genome sequencing.</title>
        <authorList>
            <person name="Konorov E.A."/>
            <person name="Nikitin M.A."/>
            <person name="Kirill M.V."/>
            <person name="Chang P."/>
        </authorList>
    </citation>
    <scope>NUCLEOTIDE SEQUENCE [LARGE SCALE GENOMIC DNA]</scope>
    <source>
        <tissue evidence="2">Whole</tissue>
    </source>
</reference>
<dbReference type="EMBL" id="LBMM01022160">
    <property type="protein sequence ID" value="KMQ82939.1"/>
    <property type="molecule type" value="Genomic_DNA"/>
</dbReference>
<keyword evidence="3" id="KW-1185">Reference proteome</keyword>
<sequence length="129" mass="13893">MERTNGGGGKGKGPETAKQTPRKGKAALPQRKTAVPLKAEQQPSKSAIAWTEVVSRRAKKAQTTEKGAKTATTATTPATAAKKVPAKKEGKQQTSKQRKEPQMVAVTVTCPPGRYEETIREARQKVKLE</sequence>
<feature type="compositionally biased region" description="Low complexity" evidence="1">
    <location>
        <begin position="69"/>
        <end position="83"/>
    </location>
</feature>
<feature type="region of interest" description="Disordered" evidence="1">
    <location>
        <begin position="1"/>
        <end position="104"/>
    </location>
</feature>
<proteinExistence type="predicted"/>
<name>A0A0J7JY22_LASNI</name>
<comment type="caution">
    <text evidence="2">The sequence shown here is derived from an EMBL/GenBank/DDBJ whole genome shotgun (WGS) entry which is preliminary data.</text>
</comment>
<feature type="compositionally biased region" description="Basic and acidic residues" evidence="1">
    <location>
        <begin position="86"/>
        <end position="101"/>
    </location>
</feature>
<evidence type="ECO:0000313" key="3">
    <source>
        <dbReference type="Proteomes" id="UP000036403"/>
    </source>
</evidence>
<dbReference type="AlphaFoldDB" id="A0A0J7JY22"/>
<organism evidence="2 3">
    <name type="scientific">Lasius niger</name>
    <name type="common">Black garden ant</name>
    <dbReference type="NCBI Taxonomy" id="67767"/>
    <lineage>
        <taxon>Eukaryota</taxon>
        <taxon>Metazoa</taxon>
        <taxon>Ecdysozoa</taxon>
        <taxon>Arthropoda</taxon>
        <taxon>Hexapoda</taxon>
        <taxon>Insecta</taxon>
        <taxon>Pterygota</taxon>
        <taxon>Neoptera</taxon>
        <taxon>Endopterygota</taxon>
        <taxon>Hymenoptera</taxon>
        <taxon>Apocrita</taxon>
        <taxon>Aculeata</taxon>
        <taxon>Formicoidea</taxon>
        <taxon>Formicidae</taxon>
        <taxon>Formicinae</taxon>
        <taxon>Lasius</taxon>
        <taxon>Lasius</taxon>
    </lineage>
</organism>
<accession>A0A0J7JY22</accession>
<evidence type="ECO:0000313" key="2">
    <source>
        <dbReference type="EMBL" id="KMQ82939.1"/>
    </source>
</evidence>
<gene>
    <name evidence="2" type="ORF">RF55_21409</name>
</gene>
<protein>
    <submittedName>
        <fullName evidence="2">Uncharacterized protein</fullName>
    </submittedName>
</protein>
<evidence type="ECO:0000256" key="1">
    <source>
        <dbReference type="SAM" id="MobiDB-lite"/>
    </source>
</evidence>